<organism evidence="7 8">
    <name type="scientific">Cryptosporangium arvum DSM 44712</name>
    <dbReference type="NCBI Taxonomy" id="927661"/>
    <lineage>
        <taxon>Bacteria</taxon>
        <taxon>Bacillati</taxon>
        <taxon>Actinomycetota</taxon>
        <taxon>Actinomycetes</taxon>
        <taxon>Cryptosporangiales</taxon>
        <taxon>Cryptosporangiaceae</taxon>
        <taxon>Cryptosporangium</taxon>
    </lineage>
</organism>
<dbReference type="SMART" id="SM00382">
    <property type="entry name" value="AAA"/>
    <property type="match status" value="1"/>
</dbReference>
<keyword evidence="4 7" id="KW-0067">ATP-binding</keyword>
<dbReference type="Gene3D" id="3.40.50.300">
    <property type="entry name" value="P-loop containing nucleotide triphosphate hydrolases"/>
    <property type="match status" value="1"/>
</dbReference>
<keyword evidence="8" id="KW-1185">Reference proteome</keyword>
<dbReference type="PROSITE" id="PS50893">
    <property type="entry name" value="ABC_TRANSPORTER_2"/>
    <property type="match status" value="1"/>
</dbReference>
<gene>
    <name evidence="7" type="ORF">CryarDRAFT_3944</name>
</gene>
<evidence type="ECO:0000259" key="6">
    <source>
        <dbReference type="PROSITE" id="PS50893"/>
    </source>
</evidence>
<evidence type="ECO:0000313" key="7">
    <source>
        <dbReference type="EMBL" id="EXG82743.1"/>
    </source>
</evidence>
<dbReference type="Proteomes" id="UP000021053">
    <property type="component" value="Unassembled WGS sequence"/>
</dbReference>
<comment type="caution">
    <text evidence="7">The sequence shown here is derived from an EMBL/GenBank/DDBJ whole genome shotgun (WGS) entry which is preliminary data.</text>
</comment>
<dbReference type="HOGENOM" id="CLU_000604_1_2_11"/>
<dbReference type="GO" id="GO:0016887">
    <property type="term" value="F:ATP hydrolysis activity"/>
    <property type="evidence" value="ECO:0007669"/>
    <property type="project" value="InterPro"/>
</dbReference>
<dbReference type="GO" id="GO:0015658">
    <property type="term" value="F:branched-chain amino acid transmembrane transporter activity"/>
    <property type="evidence" value="ECO:0007669"/>
    <property type="project" value="TreeGrafter"/>
</dbReference>
<evidence type="ECO:0000256" key="2">
    <source>
        <dbReference type="ARBA" id="ARBA00022448"/>
    </source>
</evidence>
<dbReference type="GO" id="GO:0005524">
    <property type="term" value="F:ATP binding"/>
    <property type="evidence" value="ECO:0007669"/>
    <property type="project" value="UniProtKB-KW"/>
</dbReference>
<keyword evidence="2" id="KW-0813">Transport</keyword>
<dbReference type="AlphaFoldDB" id="A0A010Z623"/>
<evidence type="ECO:0000256" key="5">
    <source>
        <dbReference type="ARBA" id="ARBA00022970"/>
    </source>
</evidence>
<dbReference type="RefSeq" id="WP_035852674.1">
    <property type="nucleotide sequence ID" value="NZ_KK073874.1"/>
</dbReference>
<accession>A0A010Z623</accession>
<sequence length="230" mass="24948">MLEVTGLTAWYGQAQALHGVDLRVDEGEVVTLAGRNGAGKTTLLRCLIGLHRQAGGRVSFRGRDLARVPAHRRARAGLGWVPDDRGIYAGLTVEENLLLPPTVSDRAWPLERVYEVFPVLAERRRAPGTTLSGGEQQMLAIARVLRTGARLLLLDEPSEGLAPVIVARIGAIIREIKATGAGVLLVEQNVTFAATVADRHYLLGQGRVVDTLDNSEFSRREGELLKHLGI</sequence>
<dbReference type="InterPro" id="IPR003439">
    <property type="entry name" value="ABC_transporter-like_ATP-bd"/>
</dbReference>
<dbReference type="InterPro" id="IPR003593">
    <property type="entry name" value="AAA+_ATPase"/>
</dbReference>
<feature type="domain" description="ABC transporter" evidence="6">
    <location>
        <begin position="2"/>
        <end position="230"/>
    </location>
</feature>
<dbReference type="GO" id="GO:0015807">
    <property type="term" value="P:L-amino acid transport"/>
    <property type="evidence" value="ECO:0007669"/>
    <property type="project" value="TreeGrafter"/>
</dbReference>
<dbReference type="InterPro" id="IPR052156">
    <property type="entry name" value="BCAA_Transport_ATP-bd_LivF"/>
</dbReference>
<dbReference type="InterPro" id="IPR027417">
    <property type="entry name" value="P-loop_NTPase"/>
</dbReference>
<dbReference type="PROSITE" id="PS00211">
    <property type="entry name" value="ABC_TRANSPORTER_1"/>
    <property type="match status" value="1"/>
</dbReference>
<dbReference type="CDD" id="cd03224">
    <property type="entry name" value="ABC_TM1139_LivF_branched"/>
    <property type="match status" value="1"/>
</dbReference>
<dbReference type="OrthoDB" id="3463137at2"/>
<dbReference type="PATRIC" id="fig|927661.3.peg.3914"/>
<reference evidence="7 8" key="1">
    <citation type="submission" date="2013-07" db="EMBL/GenBank/DDBJ databases">
        <authorList>
            <consortium name="DOE Joint Genome Institute"/>
            <person name="Eisen J."/>
            <person name="Huntemann M."/>
            <person name="Han J."/>
            <person name="Chen A."/>
            <person name="Kyrpides N."/>
            <person name="Mavromatis K."/>
            <person name="Markowitz V."/>
            <person name="Palaniappan K."/>
            <person name="Ivanova N."/>
            <person name="Schaumberg A."/>
            <person name="Pati A."/>
            <person name="Liolios K."/>
            <person name="Nordberg H.P."/>
            <person name="Cantor M.N."/>
            <person name="Hua S.X."/>
            <person name="Woyke T."/>
        </authorList>
    </citation>
    <scope>NUCLEOTIDE SEQUENCE [LARGE SCALE GENOMIC DNA]</scope>
    <source>
        <strain evidence="7 8">DSM 44712</strain>
    </source>
</reference>
<evidence type="ECO:0000256" key="4">
    <source>
        <dbReference type="ARBA" id="ARBA00022840"/>
    </source>
</evidence>
<dbReference type="Pfam" id="PF00005">
    <property type="entry name" value="ABC_tran"/>
    <property type="match status" value="1"/>
</dbReference>
<dbReference type="SUPFAM" id="SSF52540">
    <property type="entry name" value="P-loop containing nucleoside triphosphate hydrolases"/>
    <property type="match status" value="1"/>
</dbReference>
<evidence type="ECO:0000313" key="8">
    <source>
        <dbReference type="Proteomes" id="UP000021053"/>
    </source>
</evidence>
<evidence type="ECO:0000256" key="1">
    <source>
        <dbReference type="ARBA" id="ARBA00005417"/>
    </source>
</evidence>
<dbReference type="EMBL" id="JFBT01000001">
    <property type="protein sequence ID" value="EXG82743.1"/>
    <property type="molecule type" value="Genomic_DNA"/>
</dbReference>
<dbReference type="InterPro" id="IPR017871">
    <property type="entry name" value="ABC_transporter-like_CS"/>
</dbReference>
<comment type="similarity">
    <text evidence="1">Belongs to the ABC transporter superfamily.</text>
</comment>
<protein>
    <submittedName>
        <fullName evidence="7">Amino acid/amide ABC transporter ATP-binding protein 2, HAAT family</fullName>
    </submittedName>
</protein>
<dbReference type="PANTHER" id="PTHR43820:SF4">
    <property type="entry name" value="HIGH-AFFINITY BRANCHED-CHAIN AMINO ACID TRANSPORT ATP-BINDING PROTEIN LIVF"/>
    <property type="match status" value="1"/>
</dbReference>
<name>A0A010Z623_9ACTN</name>
<evidence type="ECO:0000256" key="3">
    <source>
        <dbReference type="ARBA" id="ARBA00022741"/>
    </source>
</evidence>
<dbReference type="PANTHER" id="PTHR43820">
    <property type="entry name" value="HIGH-AFFINITY BRANCHED-CHAIN AMINO ACID TRANSPORT ATP-BINDING PROTEIN LIVF"/>
    <property type="match status" value="1"/>
</dbReference>
<keyword evidence="5" id="KW-0029">Amino-acid transport</keyword>
<keyword evidence="3" id="KW-0547">Nucleotide-binding</keyword>
<proteinExistence type="inferred from homology"/>